<protein>
    <submittedName>
        <fullName evidence="1">Uncharacterized protein</fullName>
    </submittedName>
</protein>
<keyword evidence="2" id="KW-1185">Reference proteome</keyword>
<accession>A0A4U6VNF4</accession>
<dbReference type="Proteomes" id="UP000298652">
    <property type="component" value="Chromosome 2"/>
</dbReference>
<organism evidence="1 2">
    <name type="scientific">Setaria viridis</name>
    <name type="common">Green bristlegrass</name>
    <name type="synonym">Setaria italica subsp. viridis</name>
    <dbReference type="NCBI Taxonomy" id="4556"/>
    <lineage>
        <taxon>Eukaryota</taxon>
        <taxon>Viridiplantae</taxon>
        <taxon>Streptophyta</taxon>
        <taxon>Embryophyta</taxon>
        <taxon>Tracheophyta</taxon>
        <taxon>Spermatophyta</taxon>
        <taxon>Magnoliopsida</taxon>
        <taxon>Liliopsida</taxon>
        <taxon>Poales</taxon>
        <taxon>Poaceae</taxon>
        <taxon>PACMAD clade</taxon>
        <taxon>Panicoideae</taxon>
        <taxon>Panicodae</taxon>
        <taxon>Paniceae</taxon>
        <taxon>Cenchrinae</taxon>
        <taxon>Setaria</taxon>
    </lineage>
</organism>
<dbReference type="Gramene" id="TKW31281">
    <property type="protein sequence ID" value="TKW31281"/>
    <property type="gene ID" value="SEVIR_2G095280v2"/>
</dbReference>
<evidence type="ECO:0000313" key="1">
    <source>
        <dbReference type="EMBL" id="TKW31281.1"/>
    </source>
</evidence>
<dbReference type="EMBL" id="CM016553">
    <property type="protein sequence ID" value="TKW31281.1"/>
    <property type="molecule type" value="Genomic_DNA"/>
</dbReference>
<dbReference type="AlphaFoldDB" id="A0A4U6VNF4"/>
<name>A0A4U6VNF4_SETVI</name>
<gene>
    <name evidence="1" type="ORF">SEVIR_2G095280v2</name>
</gene>
<evidence type="ECO:0000313" key="2">
    <source>
        <dbReference type="Proteomes" id="UP000298652"/>
    </source>
</evidence>
<sequence length="210" mass="23928">MFIFGYWVCIADGAGNFHRHIAPTLEKKQYDINLYRQALKDFIEKFNEIFDLFRGLGDESEYNSTSPTSRIGSHELMLEPSCELVYNTRRFPFRLRNSGAAYQAILSKPQFNSDLIEGLGYYSDPDEKTPLSGPKQGLVITSTSQGRFVYWPNMKPPDLAKNDESRLVAYLDTFPYQEGTPLSPIYEEDGSTEIIRSSSGSFSPERELFA</sequence>
<proteinExistence type="predicted"/>
<reference evidence="1" key="1">
    <citation type="submission" date="2019-03" db="EMBL/GenBank/DDBJ databases">
        <title>WGS assembly of Setaria viridis.</title>
        <authorList>
            <person name="Huang P."/>
            <person name="Jenkins J."/>
            <person name="Grimwood J."/>
            <person name="Barry K."/>
            <person name="Healey A."/>
            <person name="Mamidi S."/>
            <person name="Sreedasyam A."/>
            <person name="Shu S."/>
            <person name="Feldman M."/>
            <person name="Wu J."/>
            <person name="Yu Y."/>
            <person name="Chen C."/>
            <person name="Johnson J."/>
            <person name="Rokhsar D."/>
            <person name="Baxter I."/>
            <person name="Schmutz J."/>
            <person name="Brutnell T."/>
            <person name="Kellogg E."/>
        </authorList>
    </citation>
    <scope>NUCLEOTIDE SEQUENCE [LARGE SCALE GENOMIC DNA]</scope>
</reference>